<evidence type="ECO:0000313" key="7">
    <source>
        <dbReference type="EMBL" id="ADK82245.1"/>
    </source>
</evidence>
<keyword evidence="8" id="KW-1185">Reference proteome</keyword>
<dbReference type="AlphaFoldDB" id="E1R5B7"/>
<dbReference type="HOGENOM" id="CLU_133283_0_0_12"/>
<dbReference type="KEGG" id="ssm:Spirs_3147"/>
<gene>
    <name evidence="7" type="ordered locus">Spirs_3147</name>
</gene>
<dbReference type="EMBL" id="CP002116">
    <property type="protein sequence ID" value="ADK82245.1"/>
    <property type="molecule type" value="Genomic_DNA"/>
</dbReference>
<evidence type="ECO:0000256" key="5">
    <source>
        <dbReference type="SAM" id="Phobius"/>
    </source>
</evidence>
<keyword evidence="4 5" id="KW-0472">Membrane</keyword>
<evidence type="ECO:0000313" key="8">
    <source>
        <dbReference type="Proteomes" id="UP000002318"/>
    </source>
</evidence>
<dbReference type="PANTHER" id="PTHR21016:SF25">
    <property type="entry name" value="TM2 DOMAIN-CONTAINING PROTEIN DDB_G0277895-RELATED"/>
    <property type="match status" value="1"/>
</dbReference>
<feature type="transmembrane region" description="Helical" evidence="5">
    <location>
        <begin position="6"/>
        <end position="26"/>
    </location>
</feature>
<dbReference type="Proteomes" id="UP000002318">
    <property type="component" value="Chromosome"/>
</dbReference>
<evidence type="ECO:0000256" key="4">
    <source>
        <dbReference type="ARBA" id="ARBA00023136"/>
    </source>
</evidence>
<dbReference type="GO" id="GO:0016020">
    <property type="term" value="C:membrane"/>
    <property type="evidence" value="ECO:0007669"/>
    <property type="project" value="UniProtKB-SubCell"/>
</dbReference>
<feature type="domain" description="TM2" evidence="6">
    <location>
        <begin position="2"/>
        <end position="51"/>
    </location>
</feature>
<organism evidence="7 8">
    <name type="scientific">Sediminispirochaeta smaragdinae (strain DSM 11293 / JCM 15392 / SEBR 4228)</name>
    <name type="common">Spirochaeta smaragdinae</name>
    <dbReference type="NCBI Taxonomy" id="573413"/>
    <lineage>
        <taxon>Bacteria</taxon>
        <taxon>Pseudomonadati</taxon>
        <taxon>Spirochaetota</taxon>
        <taxon>Spirochaetia</taxon>
        <taxon>Spirochaetales</taxon>
        <taxon>Spirochaetaceae</taxon>
        <taxon>Sediminispirochaeta</taxon>
    </lineage>
</organism>
<dbReference type="PANTHER" id="PTHR21016">
    <property type="entry name" value="BETA-AMYLOID BINDING PROTEIN-RELATED"/>
    <property type="match status" value="1"/>
</dbReference>
<dbReference type="RefSeq" id="WP_013255704.1">
    <property type="nucleotide sequence ID" value="NC_014364.1"/>
</dbReference>
<dbReference type="InterPro" id="IPR007829">
    <property type="entry name" value="TM2"/>
</dbReference>
<comment type="subcellular location">
    <subcellularLocation>
        <location evidence="1">Membrane</location>
        <topology evidence="1">Multi-pass membrane protein</topology>
    </subcellularLocation>
</comment>
<dbReference type="STRING" id="573413.Spirs_3147"/>
<proteinExistence type="predicted"/>
<sequence>MYSTGIAYLLWLISGFGALGFHRFYLGKPGSGLLYLFTGGLFGIGAFYDLITLPMQVREANLRVGYHNAFLGAMAGGAHGPIDRTHTGGARSLGRKESLEQAILKTAKKNKGVVTPSSVALECDKGLDDVKKALELLVEKGYADLRVTKNGALVYFFQEFSEGGSHPDLEEM</sequence>
<accession>E1R5B7</accession>
<protein>
    <submittedName>
        <fullName evidence="7">TM2 domain containing protein</fullName>
    </submittedName>
</protein>
<evidence type="ECO:0000259" key="6">
    <source>
        <dbReference type="Pfam" id="PF05154"/>
    </source>
</evidence>
<feature type="transmembrane region" description="Helical" evidence="5">
    <location>
        <begin position="33"/>
        <end position="51"/>
    </location>
</feature>
<evidence type="ECO:0000256" key="2">
    <source>
        <dbReference type="ARBA" id="ARBA00022692"/>
    </source>
</evidence>
<keyword evidence="3 5" id="KW-1133">Transmembrane helix</keyword>
<reference evidence="7 8" key="1">
    <citation type="journal article" date="2010" name="Stand. Genomic Sci.">
        <title>Complete genome sequence of Spirochaeta smaragdinae type strain (SEBR 4228).</title>
        <authorList>
            <person name="Mavromatis K."/>
            <person name="Yasawong M."/>
            <person name="Chertkov O."/>
            <person name="Lapidus A."/>
            <person name="Lucas S."/>
            <person name="Nolan M."/>
            <person name="Del Rio T.G."/>
            <person name="Tice H."/>
            <person name="Cheng J.F."/>
            <person name="Pitluck S."/>
            <person name="Liolios K."/>
            <person name="Ivanova N."/>
            <person name="Tapia R."/>
            <person name="Han C."/>
            <person name="Bruce D."/>
            <person name="Goodwin L."/>
            <person name="Pati A."/>
            <person name="Chen A."/>
            <person name="Palaniappan K."/>
            <person name="Land M."/>
            <person name="Hauser L."/>
            <person name="Chang Y.J."/>
            <person name="Jeffries C.D."/>
            <person name="Detter J.C."/>
            <person name="Rohde M."/>
            <person name="Brambilla E."/>
            <person name="Spring S."/>
            <person name="Goker M."/>
            <person name="Sikorski J."/>
            <person name="Woyke T."/>
            <person name="Bristow J."/>
            <person name="Eisen J.A."/>
            <person name="Markowitz V."/>
            <person name="Hugenholtz P."/>
            <person name="Klenk H.P."/>
            <person name="Kyrpides N.C."/>
        </authorList>
    </citation>
    <scope>NUCLEOTIDE SEQUENCE [LARGE SCALE GENOMIC DNA]</scope>
    <source>
        <strain evidence="8">DSM 11293 / JCM 15392 / SEBR 4228</strain>
    </source>
</reference>
<dbReference type="InterPro" id="IPR050932">
    <property type="entry name" value="TM2D1-3-like"/>
</dbReference>
<keyword evidence="2 5" id="KW-0812">Transmembrane</keyword>
<dbReference type="OrthoDB" id="8215804at2"/>
<evidence type="ECO:0000256" key="1">
    <source>
        <dbReference type="ARBA" id="ARBA00004141"/>
    </source>
</evidence>
<dbReference type="eggNOG" id="COG2314">
    <property type="taxonomic scope" value="Bacteria"/>
</dbReference>
<name>E1R5B7_SEDSS</name>
<evidence type="ECO:0000256" key="3">
    <source>
        <dbReference type="ARBA" id="ARBA00022989"/>
    </source>
</evidence>
<dbReference type="Pfam" id="PF05154">
    <property type="entry name" value="TM2"/>
    <property type="match status" value="1"/>
</dbReference>